<dbReference type="SMART" id="SM00041">
    <property type="entry name" value="CT"/>
    <property type="match status" value="1"/>
</dbReference>
<dbReference type="Pfam" id="PF03045">
    <property type="entry name" value="DAN"/>
    <property type="match status" value="1"/>
</dbReference>
<evidence type="ECO:0000313" key="8">
    <source>
        <dbReference type="EnsemblMetazoa" id="CLYHEMP005817.1"/>
    </source>
</evidence>
<name>A0A7M5V8Z4_9CNID</name>
<evidence type="ECO:0000256" key="5">
    <source>
        <dbReference type="PROSITE-ProRule" id="PRU00039"/>
    </source>
</evidence>
<comment type="caution">
    <text evidence="5">Lacks conserved residue(s) required for the propagation of feature annotation.</text>
</comment>
<dbReference type="AlphaFoldDB" id="A0A7M5V8Z4"/>
<dbReference type="InterPro" id="IPR004133">
    <property type="entry name" value="DAN_dom"/>
</dbReference>
<evidence type="ECO:0000256" key="4">
    <source>
        <dbReference type="ARBA" id="ARBA00023157"/>
    </source>
</evidence>
<dbReference type="Gene3D" id="2.10.90.10">
    <property type="entry name" value="Cystine-knot cytokines"/>
    <property type="match status" value="1"/>
</dbReference>
<evidence type="ECO:0000313" key="9">
    <source>
        <dbReference type="Proteomes" id="UP000594262"/>
    </source>
</evidence>
<dbReference type="GO" id="GO:0005576">
    <property type="term" value="C:extracellular region"/>
    <property type="evidence" value="ECO:0007669"/>
    <property type="project" value="UniProtKB-SubCell"/>
</dbReference>
<comment type="subcellular location">
    <subcellularLocation>
        <location evidence="1">Secreted</location>
    </subcellularLocation>
</comment>
<feature type="domain" description="CTCK" evidence="7">
    <location>
        <begin position="39"/>
        <end position="119"/>
    </location>
</feature>
<dbReference type="OrthoDB" id="10580591at2759"/>
<evidence type="ECO:0000259" key="7">
    <source>
        <dbReference type="PROSITE" id="PS01225"/>
    </source>
</evidence>
<sequence length="136" mass="16056">MEYHENTLIVFLLITILSFHLGEPKIYETVKRTTQKGKCRTMKYEYTIRIEGCIPKTIKMKMCGGACESRVTGQSTSCSRCYPNSMREAETWLTCENGKKQKVKYLKLKNCHCQKMECKRWKPEDRLGFTRIKFYT</sequence>
<accession>A0A7M5V8Z4</accession>
<evidence type="ECO:0000256" key="3">
    <source>
        <dbReference type="ARBA" id="ARBA00022729"/>
    </source>
</evidence>
<evidence type="ECO:0000256" key="1">
    <source>
        <dbReference type="ARBA" id="ARBA00004613"/>
    </source>
</evidence>
<dbReference type="InterPro" id="IPR006207">
    <property type="entry name" value="Cys_knot_C"/>
</dbReference>
<dbReference type="PROSITE" id="PS01225">
    <property type="entry name" value="CTCK_2"/>
    <property type="match status" value="1"/>
</dbReference>
<protein>
    <recommendedName>
        <fullName evidence="7">CTCK domain-containing protein</fullName>
    </recommendedName>
</protein>
<proteinExistence type="predicted"/>
<keyword evidence="9" id="KW-1185">Reference proteome</keyword>
<evidence type="ECO:0000256" key="2">
    <source>
        <dbReference type="ARBA" id="ARBA00022525"/>
    </source>
</evidence>
<dbReference type="Proteomes" id="UP000594262">
    <property type="component" value="Unplaced"/>
</dbReference>
<feature type="signal peptide" evidence="6">
    <location>
        <begin position="1"/>
        <end position="22"/>
    </location>
</feature>
<reference evidence="8" key="1">
    <citation type="submission" date="2021-01" db="UniProtKB">
        <authorList>
            <consortium name="EnsemblMetazoa"/>
        </authorList>
    </citation>
    <scope>IDENTIFICATION</scope>
</reference>
<keyword evidence="4" id="KW-1015">Disulfide bond</keyword>
<dbReference type="EnsemblMetazoa" id="CLYHEMT005817.1">
    <property type="protein sequence ID" value="CLYHEMP005817.1"/>
    <property type="gene ID" value="CLYHEMG005817"/>
</dbReference>
<evidence type="ECO:0000256" key="6">
    <source>
        <dbReference type="SAM" id="SignalP"/>
    </source>
</evidence>
<dbReference type="InterPro" id="IPR029034">
    <property type="entry name" value="Cystine-knot_cytokine"/>
</dbReference>
<organism evidence="8 9">
    <name type="scientific">Clytia hemisphaerica</name>
    <dbReference type="NCBI Taxonomy" id="252671"/>
    <lineage>
        <taxon>Eukaryota</taxon>
        <taxon>Metazoa</taxon>
        <taxon>Cnidaria</taxon>
        <taxon>Hydrozoa</taxon>
        <taxon>Hydroidolina</taxon>
        <taxon>Leptothecata</taxon>
        <taxon>Obeliida</taxon>
        <taxon>Clytiidae</taxon>
        <taxon>Clytia</taxon>
    </lineage>
</organism>
<keyword evidence="3 6" id="KW-0732">Signal</keyword>
<feature type="chain" id="PRO_5029448646" description="CTCK domain-containing protein" evidence="6">
    <location>
        <begin position="23"/>
        <end position="136"/>
    </location>
</feature>
<keyword evidence="2" id="KW-0964">Secreted</keyword>